<dbReference type="Pfam" id="PF00472">
    <property type="entry name" value="RF-1"/>
    <property type="match status" value="1"/>
</dbReference>
<dbReference type="GO" id="GO:0043022">
    <property type="term" value="F:ribosome binding"/>
    <property type="evidence" value="ECO:0007669"/>
    <property type="project" value="TreeGrafter"/>
</dbReference>
<evidence type="ECO:0000256" key="1">
    <source>
        <dbReference type="ARBA" id="ARBA00010835"/>
    </source>
</evidence>
<feature type="region of interest" description="Disordered" evidence="2">
    <location>
        <begin position="103"/>
        <end position="140"/>
    </location>
</feature>
<comment type="similarity">
    <text evidence="1">Belongs to the prokaryotic/mitochondrial release factor family.</text>
</comment>
<feature type="domain" description="Prokaryotic-type class I peptide chain release factors" evidence="3">
    <location>
        <begin position="9"/>
        <end position="134"/>
    </location>
</feature>
<dbReference type="NCBIfam" id="NF006718">
    <property type="entry name" value="PRK09256.1"/>
    <property type="match status" value="1"/>
</dbReference>
<name>A0A4Y4DSN5_GLUUR</name>
<keyword evidence="4" id="KW-0378">Hydrolase</keyword>
<dbReference type="RefSeq" id="WP_141364672.1">
    <property type="nucleotide sequence ID" value="NZ_BAAAJL010000013.1"/>
</dbReference>
<reference evidence="4 5" key="1">
    <citation type="submission" date="2019-06" db="EMBL/GenBank/DDBJ databases">
        <title>Whole genome shotgun sequence of Glutamicibacter uratoxydans NBRC 15515.</title>
        <authorList>
            <person name="Hosoyama A."/>
            <person name="Uohara A."/>
            <person name="Ohji S."/>
            <person name="Ichikawa N."/>
        </authorList>
    </citation>
    <scope>NUCLEOTIDE SEQUENCE [LARGE SCALE GENOMIC DNA]</scope>
    <source>
        <strain evidence="4 5">NBRC 15515</strain>
    </source>
</reference>
<dbReference type="GO" id="GO:0003747">
    <property type="term" value="F:translation release factor activity"/>
    <property type="evidence" value="ECO:0007669"/>
    <property type="project" value="InterPro"/>
</dbReference>
<dbReference type="InterPro" id="IPR000352">
    <property type="entry name" value="Pep_chain_release_fac_I"/>
</dbReference>
<dbReference type="GO" id="GO:0004045">
    <property type="term" value="F:peptidyl-tRNA hydrolase activity"/>
    <property type="evidence" value="ECO:0007669"/>
    <property type="project" value="TreeGrafter"/>
</dbReference>
<accession>A0A4Y4DSN5</accession>
<keyword evidence="5" id="KW-1185">Reference proteome</keyword>
<sequence length="140" mass="15885">MDLKISRTLSIPSSELKWNFSRSSGPGGQHVNTTDSRVELSWSVFDSRALSAWQRQRLIDKLGGKLNRGVLTIASSQERSQWRNRIDAQERLIEIVQAAFAPDSPVRKQTKPTRGSVKRRLTSKANRSSTKALRRRPPMD</sequence>
<organism evidence="4 5">
    <name type="scientific">Glutamicibacter uratoxydans</name>
    <name type="common">Arthrobacter uratoxydans</name>
    <dbReference type="NCBI Taxonomy" id="43667"/>
    <lineage>
        <taxon>Bacteria</taxon>
        <taxon>Bacillati</taxon>
        <taxon>Actinomycetota</taxon>
        <taxon>Actinomycetes</taxon>
        <taxon>Micrococcales</taxon>
        <taxon>Micrococcaceae</taxon>
        <taxon>Glutamicibacter</taxon>
    </lineage>
</organism>
<evidence type="ECO:0000313" key="5">
    <source>
        <dbReference type="Proteomes" id="UP000316612"/>
    </source>
</evidence>
<gene>
    <name evidence="4" type="ORF">AUR04nite_20520</name>
</gene>
<feature type="compositionally biased region" description="Basic residues" evidence="2">
    <location>
        <begin position="108"/>
        <end position="122"/>
    </location>
</feature>
<dbReference type="Proteomes" id="UP000316612">
    <property type="component" value="Unassembled WGS sequence"/>
</dbReference>
<dbReference type="OrthoDB" id="9815709at2"/>
<dbReference type="SUPFAM" id="SSF75620">
    <property type="entry name" value="Release factor"/>
    <property type="match status" value="1"/>
</dbReference>
<evidence type="ECO:0000256" key="2">
    <source>
        <dbReference type="SAM" id="MobiDB-lite"/>
    </source>
</evidence>
<dbReference type="PANTHER" id="PTHR47814">
    <property type="entry name" value="PEPTIDYL-TRNA HYDROLASE ARFB"/>
    <property type="match status" value="1"/>
</dbReference>
<dbReference type="Gene3D" id="3.30.160.20">
    <property type="match status" value="1"/>
</dbReference>
<dbReference type="PANTHER" id="PTHR47814:SF1">
    <property type="entry name" value="PEPTIDYL-TRNA HYDROLASE ARFB"/>
    <property type="match status" value="1"/>
</dbReference>
<dbReference type="InterPro" id="IPR045853">
    <property type="entry name" value="Pep_chain_release_fac_I_sf"/>
</dbReference>
<proteinExistence type="inferred from homology"/>
<dbReference type="EMBL" id="BJNY01000011">
    <property type="protein sequence ID" value="GED06520.1"/>
    <property type="molecule type" value="Genomic_DNA"/>
</dbReference>
<protein>
    <submittedName>
        <fullName evidence="4">Aminoacyl-tRNA hydrolase</fullName>
    </submittedName>
</protein>
<evidence type="ECO:0000313" key="4">
    <source>
        <dbReference type="EMBL" id="GED06520.1"/>
    </source>
</evidence>
<comment type="caution">
    <text evidence="4">The sequence shown here is derived from an EMBL/GenBank/DDBJ whole genome shotgun (WGS) entry which is preliminary data.</text>
</comment>
<dbReference type="GO" id="GO:0072344">
    <property type="term" value="P:rescue of stalled ribosome"/>
    <property type="evidence" value="ECO:0007669"/>
    <property type="project" value="TreeGrafter"/>
</dbReference>
<dbReference type="AlphaFoldDB" id="A0A4Y4DSN5"/>
<evidence type="ECO:0000259" key="3">
    <source>
        <dbReference type="Pfam" id="PF00472"/>
    </source>
</evidence>